<dbReference type="EMBL" id="SDIL01000087">
    <property type="protein sequence ID" value="RXK36797.1"/>
    <property type="molecule type" value="Genomic_DNA"/>
</dbReference>
<keyword evidence="6" id="KW-1185">Reference proteome</keyword>
<evidence type="ECO:0000256" key="1">
    <source>
        <dbReference type="ARBA" id="ARBA00004123"/>
    </source>
</evidence>
<dbReference type="InParanoid" id="A0A4V1M3G6"/>
<organism evidence="5 6">
    <name type="scientific">Tremella mesenterica</name>
    <name type="common">Jelly fungus</name>
    <dbReference type="NCBI Taxonomy" id="5217"/>
    <lineage>
        <taxon>Eukaryota</taxon>
        <taxon>Fungi</taxon>
        <taxon>Dikarya</taxon>
        <taxon>Basidiomycota</taxon>
        <taxon>Agaricomycotina</taxon>
        <taxon>Tremellomycetes</taxon>
        <taxon>Tremellales</taxon>
        <taxon>Tremellaceae</taxon>
        <taxon>Tremella</taxon>
    </lineage>
</organism>
<dbReference type="PANTHER" id="PTHR40621">
    <property type="entry name" value="TRANSCRIPTION FACTOR KAPC-RELATED"/>
    <property type="match status" value="1"/>
</dbReference>
<feature type="compositionally biased region" description="Polar residues" evidence="3">
    <location>
        <begin position="449"/>
        <end position="480"/>
    </location>
</feature>
<sequence length="713" mass="77438">MSVLASDPPTQSTSKIPLARRGTLTNNTPVSVKRPPPPAKTNSITSQVTTKDTSSSNGTVYAKPSKEWVLPERAKPGRKVSSVEPDDKRQSQNRLSQRAHRARKTDYISTLEERLRQYEADEIHSNVRLQEVARALKADNERLKKETHTLRAALDAQNSSQENWLNEKLMLQGIINALREEVDTLRSGIDSGRMSNTVDLPRIEPLSLSIQNHVVSPNVERGTPREIRREILTCPICPDPDPDCPCQQPTTTTNTSSGVLFGSRTSTSPPSLLSNHSHSNTESPPQIGTPCGFCRSPEDCLCVDVQEIETKPNIDTECDICNALGGCVCAPEETTQSVHHHITHATQKQTPQSQIHHVTDSTPVLSAEMDRNGAMKLRLKTRNGPKTTVWALEPVVVKEAVCTGDPSNCEACKNDSFGREFCSHLFQATSSIQPCPTCPGNCMSIESSPHSNSNWNTPKPSRSNQGRTHMSSPRSDSDTYPSDAPSQLLCCGDPALCGTHGSKCSAMPMPPTPMTNALERDTMRCDEAWKTLKAHPNASSANLALLADVVAGRMKCLGPEVQSSSTETNSSLSDPTSLQTRSTNLDVHSASNHRPHTPSRNTSLADEKSASVNHEIGSHFNWTAPNPSGRKSGADSLDTSNEKVLFASKAKKRRVEVELSAVREALKILDRTPTPGVPPLSVEERGGSSMVVDGRPGSVGIENGGVKRRKIGE</sequence>
<feature type="region of interest" description="Disordered" evidence="3">
    <location>
        <begin position="248"/>
        <end position="287"/>
    </location>
</feature>
<dbReference type="CDD" id="cd14688">
    <property type="entry name" value="bZIP_YAP"/>
    <property type="match status" value="1"/>
</dbReference>
<dbReference type="STRING" id="5217.A0A4V1M3G6"/>
<feature type="compositionally biased region" description="Polar residues" evidence="3">
    <location>
        <begin position="574"/>
        <end position="590"/>
    </location>
</feature>
<feature type="region of interest" description="Disordered" evidence="3">
    <location>
        <begin position="449"/>
        <end position="481"/>
    </location>
</feature>
<evidence type="ECO:0000259" key="4">
    <source>
        <dbReference type="PROSITE" id="PS00036"/>
    </source>
</evidence>
<dbReference type="PROSITE" id="PS00036">
    <property type="entry name" value="BZIP_BASIC"/>
    <property type="match status" value="1"/>
</dbReference>
<evidence type="ECO:0000256" key="3">
    <source>
        <dbReference type="SAM" id="MobiDB-lite"/>
    </source>
</evidence>
<evidence type="ECO:0000256" key="2">
    <source>
        <dbReference type="ARBA" id="ARBA00023242"/>
    </source>
</evidence>
<comment type="caution">
    <text evidence="5">The sequence shown here is derived from an EMBL/GenBank/DDBJ whole genome shotgun (WGS) entry which is preliminary data.</text>
</comment>
<name>A0A4V1M3G6_TREME</name>
<dbReference type="Proteomes" id="UP000289152">
    <property type="component" value="Unassembled WGS sequence"/>
</dbReference>
<dbReference type="SMART" id="SM00338">
    <property type="entry name" value="BRLZ"/>
    <property type="match status" value="1"/>
</dbReference>
<dbReference type="InterPro" id="IPR004827">
    <property type="entry name" value="bZIP"/>
</dbReference>
<feature type="domain" description="BZIP" evidence="4">
    <location>
        <begin position="88"/>
        <end position="103"/>
    </location>
</feature>
<dbReference type="Pfam" id="PF10297">
    <property type="entry name" value="Hap4_Hap_bind"/>
    <property type="match status" value="1"/>
</dbReference>
<feature type="compositionally biased region" description="Low complexity" evidence="3">
    <location>
        <begin position="563"/>
        <end position="573"/>
    </location>
</feature>
<dbReference type="GO" id="GO:0000976">
    <property type="term" value="F:transcription cis-regulatory region binding"/>
    <property type="evidence" value="ECO:0007669"/>
    <property type="project" value="InterPro"/>
</dbReference>
<feature type="compositionally biased region" description="Polar residues" evidence="3">
    <location>
        <begin position="40"/>
        <end position="59"/>
    </location>
</feature>
<dbReference type="Gene3D" id="1.20.5.170">
    <property type="match status" value="1"/>
</dbReference>
<keyword evidence="2" id="KW-0539">Nucleus</keyword>
<reference evidence="5 6" key="1">
    <citation type="submission" date="2016-06" db="EMBL/GenBank/DDBJ databases">
        <title>Evolution of pathogenesis and genome organization in the Tremellales.</title>
        <authorList>
            <person name="Cuomo C."/>
            <person name="Litvintseva A."/>
            <person name="Heitman J."/>
            <person name="Chen Y."/>
            <person name="Sun S."/>
            <person name="Springer D."/>
            <person name="Dromer F."/>
            <person name="Young S."/>
            <person name="Zeng Q."/>
            <person name="Chapman S."/>
            <person name="Gujja S."/>
            <person name="Saif S."/>
            <person name="Birren B."/>
        </authorList>
    </citation>
    <scope>NUCLEOTIDE SEQUENCE [LARGE SCALE GENOMIC DNA]</scope>
    <source>
        <strain evidence="5 6">ATCC 28783</strain>
    </source>
</reference>
<dbReference type="GO" id="GO:0001228">
    <property type="term" value="F:DNA-binding transcription activator activity, RNA polymerase II-specific"/>
    <property type="evidence" value="ECO:0007669"/>
    <property type="project" value="TreeGrafter"/>
</dbReference>
<dbReference type="GO" id="GO:0090575">
    <property type="term" value="C:RNA polymerase II transcription regulator complex"/>
    <property type="evidence" value="ECO:0007669"/>
    <property type="project" value="TreeGrafter"/>
</dbReference>
<comment type="subcellular location">
    <subcellularLocation>
        <location evidence="1">Nucleus</location>
    </subcellularLocation>
</comment>
<feature type="region of interest" description="Disordered" evidence="3">
    <location>
        <begin position="560"/>
        <end position="610"/>
    </location>
</feature>
<dbReference type="InterPro" id="IPR050936">
    <property type="entry name" value="AP-1-like"/>
</dbReference>
<accession>A0A4V1M3G6</accession>
<dbReference type="VEuPathDB" id="FungiDB:TREMEDRAFT_59662"/>
<dbReference type="InterPro" id="IPR018287">
    <property type="entry name" value="Hap4_TF_heteromerisation"/>
</dbReference>
<feature type="compositionally biased region" description="Low complexity" evidence="3">
    <location>
        <begin position="265"/>
        <end position="280"/>
    </location>
</feature>
<dbReference type="InterPro" id="IPR046347">
    <property type="entry name" value="bZIP_sf"/>
</dbReference>
<dbReference type="OrthoDB" id="5374328at2759"/>
<dbReference type="PANTHER" id="PTHR40621:SF7">
    <property type="entry name" value="BZIP DOMAIN-CONTAINING PROTEIN"/>
    <property type="match status" value="1"/>
</dbReference>
<dbReference type="AlphaFoldDB" id="A0A4V1M3G6"/>
<protein>
    <recommendedName>
        <fullName evidence="4">BZIP domain-containing protein</fullName>
    </recommendedName>
</protein>
<evidence type="ECO:0000313" key="6">
    <source>
        <dbReference type="Proteomes" id="UP000289152"/>
    </source>
</evidence>
<evidence type="ECO:0000313" key="5">
    <source>
        <dbReference type="EMBL" id="RXK36797.1"/>
    </source>
</evidence>
<feature type="compositionally biased region" description="Basic and acidic residues" evidence="3">
    <location>
        <begin position="64"/>
        <end position="75"/>
    </location>
</feature>
<dbReference type="SUPFAM" id="SSF57959">
    <property type="entry name" value="Leucine zipper domain"/>
    <property type="match status" value="1"/>
</dbReference>
<feature type="region of interest" description="Disordered" evidence="3">
    <location>
        <begin position="671"/>
        <end position="713"/>
    </location>
</feature>
<gene>
    <name evidence="5" type="ORF">M231_05958</name>
</gene>
<feature type="region of interest" description="Disordered" evidence="3">
    <location>
        <begin position="1"/>
        <end position="104"/>
    </location>
</feature>
<proteinExistence type="predicted"/>
<feature type="region of interest" description="Disordered" evidence="3">
    <location>
        <begin position="618"/>
        <end position="637"/>
    </location>
</feature>